<evidence type="ECO:0000313" key="4">
    <source>
        <dbReference type="Proteomes" id="UP001595692"/>
    </source>
</evidence>
<organism evidence="3 4">
    <name type="scientific">Pseudaeromonas sharmana</name>
    <dbReference type="NCBI Taxonomy" id="328412"/>
    <lineage>
        <taxon>Bacteria</taxon>
        <taxon>Pseudomonadati</taxon>
        <taxon>Pseudomonadota</taxon>
        <taxon>Gammaproteobacteria</taxon>
        <taxon>Aeromonadales</taxon>
        <taxon>Aeromonadaceae</taxon>
        <taxon>Pseudaeromonas</taxon>
    </lineage>
</organism>
<comment type="caution">
    <text evidence="3">The sequence shown here is derived from an EMBL/GenBank/DDBJ whole genome shotgun (WGS) entry which is preliminary data.</text>
</comment>
<dbReference type="InterPro" id="IPR002541">
    <property type="entry name" value="Cyt_c_assembly"/>
</dbReference>
<feature type="transmembrane region" description="Helical" evidence="1">
    <location>
        <begin position="233"/>
        <end position="252"/>
    </location>
</feature>
<sequence>MVIPSLLCMTFYLLASLAALRHLLGAQSASWVLFSLAWSAIALHAAGLAQETMALERAQNLSLLNVASAVSLLIAALMSLSVRRFNGWILLPVAYGFAALLQIASSVMPTRYLIHLEQRPELMVHIALALLAFSLLMMASLFSLLLAYLNHYLKIRKRLGLLPHLPPLLTVEQRIYQLIQLGFLLLTLSILCGWFFIDEMFAPEQRLKAVLTFVAWALYAVLLWGHYRHGWRGRLLILLSLSGSLLLVLAYFGSRFLNEFWLG</sequence>
<feature type="transmembrane region" description="Helical" evidence="1">
    <location>
        <begin position="175"/>
        <end position="197"/>
    </location>
</feature>
<proteinExistence type="predicted"/>
<evidence type="ECO:0000313" key="3">
    <source>
        <dbReference type="EMBL" id="MFC3912704.1"/>
    </source>
</evidence>
<dbReference type="Proteomes" id="UP001595692">
    <property type="component" value="Unassembled WGS sequence"/>
</dbReference>
<keyword evidence="1" id="KW-0472">Membrane</keyword>
<gene>
    <name evidence="3" type="ORF">ACFOSS_04350</name>
</gene>
<keyword evidence="1" id="KW-0812">Transmembrane</keyword>
<evidence type="ECO:0000259" key="2">
    <source>
        <dbReference type="Pfam" id="PF01578"/>
    </source>
</evidence>
<dbReference type="RefSeq" id="WP_377150846.1">
    <property type="nucleotide sequence ID" value="NZ_JBHSAF010000002.1"/>
</dbReference>
<feature type="transmembrane region" description="Helical" evidence="1">
    <location>
        <begin position="209"/>
        <end position="227"/>
    </location>
</feature>
<dbReference type="Pfam" id="PF01578">
    <property type="entry name" value="Cytochrom_C_asm"/>
    <property type="match status" value="1"/>
</dbReference>
<keyword evidence="4" id="KW-1185">Reference proteome</keyword>
<dbReference type="PANTHER" id="PTHR38034:SF1">
    <property type="entry name" value="INNER MEMBRANE PROTEIN YPJD"/>
    <property type="match status" value="1"/>
</dbReference>
<dbReference type="EMBL" id="JBHSAF010000002">
    <property type="protein sequence ID" value="MFC3912704.1"/>
    <property type="molecule type" value="Genomic_DNA"/>
</dbReference>
<feature type="transmembrane region" description="Helical" evidence="1">
    <location>
        <begin position="88"/>
        <end position="114"/>
    </location>
</feature>
<reference evidence="4" key="1">
    <citation type="journal article" date="2019" name="Int. J. Syst. Evol. Microbiol.">
        <title>The Global Catalogue of Microorganisms (GCM) 10K type strain sequencing project: providing services to taxonomists for standard genome sequencing and annotation.</title>
        <authorList>
            <consortium name="The Broad Institute Genomics Platform"/>
            <consortium name="The Broad Institute Genome Sequencing Center for Infectious Disease"/>
            <person name="Wu L."/>
            <person name="Ma J."/>
        </authorList>
    </citation>
    <scope>NUCLEOTIDE SEQUENCE [LARGE SCALE GENOMIC DNA]</scope>
    <source>
        <strain evidence="4">CCUG 54939</strain>
    </source>
</reference>
<name>A0ABV8CKM5_9GAMM</name>
<accession>A0ABV8CKM5</accession>
<feature type="domain" description="Cytochrome c assembly protein" evidence="2">
    <location>
        <begin position="45"/>
        <end position="261"/>
    </location>
</feature>
<dbReference type="InterPro" id="IPR052372">
    <property type="entry name" value="YpjD/HemX"/>
</dbReference>
<keyword evidence="1" id="KW-1133">Transmembrane helix</keyword>
<evidence type="ECO:0000256" key="1">
    <source>
        <dbReference type="SAM" id="Phobius"/>
    </source>
</evidence>
<feature type="transmembrane region" description="Helical" evidence="1">
    <location>
        <begin position="31"/>
        <end position="49"/>
    </location>
</feature>
<feature type="transmembrane region" description="Helical" evidence="1">
    <location>
        <begin position="61"/>
        <end position="82"/>
    </location>
</feature>
<protein>
    <submittedName>
        <fullName evidence="3">Inner membrane protein YpjD</fullName>
    </submittedName>
</protein>
<feature type="transmembrane region" description="Helical" evidence="1">
    <location>
        <begin position="126"/>
        <end position="149"/>
    </location>
</feature>
<dbReference type="PANTHER" id="PTHR38034">
    <property type="entry name" value="INNER MEMBRANE PROTEIN YPJD"/>
    <property type="match status" value="1"/>
</dbReference>